<dbReference type="EMBL" id="CAKASE010000058">
    <property type="protein sequence ID" value="CAG9567453.1"/>
    <property type="molecule type" value="Genomic_DNA"/>
</dbReference>
<comment type="caution">
    <text evidence="2">The sequence shown here is derived from an EMBL/GenBank/DDBJ whole genome shotgun (WGS) entry which is preliminary data.</text>
</comment>
<accession>A0A8J2QPZ5</accession>
<evidence type="ECO:0000313" key="2">
    <source>
        <dbReference type="EMBL" id="CAG9567453.1"/>
    </source>
</evidence>
<evidence type="ECO:0000313" key="3">
    <source>
        <dbReference type="Proteomes" id="UP000789524"/>
    </source>
</evidence>
<dbReference type="Proteomes" id="UP000789524">
    <property type="component" value="Unassembled WGS sequence"/>
</dbReference>
<organism evidence="2 3">
    <name type="scientific">Danaus chrysippus</name>
    <name type="common">African queen</name>
    <dbReference type="NCBI Taxonomy" id="151541"/>
    <lineage>
        <taxon>Eukaryota</taxon>
        <taxon>Metazoa</taxon>
        <taxon>Ecdysozoa</taxon>
        <taxon>Arthropoda</taxon>
        <taxon>Hexapoda</taxon>
        <taxon>Insecta</taxon>
        <taxon>Pterygota</taxon>
        <taxon>Neoptera</taxon>
        <taxon>Endopterygota</taxon>
        <taxon>Lepidoptera</taxon>
        <taxon>Glossata</taxon>
        <taxon>Ditrysia</taxon>
        <taxon>Papilionoidea</taxon>
        <taxon>Nymphalidae</taxon>
        <taxon>Danainae</taxon>
        <taxon>Danaini</taxon>
        <taxon>Danaina</taxon>
        <taxon>Danaus</taxon>
        <taxon>Anosia</taxon>
    </lineage>
</organism>
<dbReference type="OrthoDB" id="7415728at2759"/>
<dbReference type="AlphaFoldDB" id="A0A8J2QPZ5"/>
<reference evidence="2" key="1">
    <citation type="submission" date="2021-09" db="EMBL/GenBank/DDBJ databases">
        <authorList>
            <person name="Martin H S."/>
        </authorList>
    </citation>
    <scope>NUCLEOTIDE SEQUENCE</scope>
</reference>
<keyword evidence="3" id="KW-1185">Reference proteome</keyword>
<protein>
    <submittedName>
        <fullName evidence="2">(African queen) hypothetical protein</fullName>
    </submittedName>
</protein>
<sequence length="497" mass="57962">MFLTERNKLKLLSRNEGKIKSYESCHDLRAWSHDNQTRGRYFRDWIKCNMPICVLPVCTITSFLKTMTWRGRGRGSPRCHPDCKSKLVLDSICSSCHGMKECLRNDAAHEKYFDEEEFETAHWPCERCLEALKSIKMMWKIIIERIFNIKIPKAEDINTSSTSNESVHNIAKAWQNEMVQQTIIVKNLSPCVSGRINFSSLTCRSSTKDVEKESRLSNFRQKEVKDNFKHKTTETDDKVLYKISNIQEHNASLRRKLSRCTSFRVKTLDFGCDACDTDEAELNLCKNNLEYLQQRFNVQNDELKRLKSENFSLKLELRQMIRNRNISDIPMIISDTHTAVIPKPYETYFDEKDTGLTQQVDSEIVITLKNCQNEKFRKVSLLQVLHKTNGPFNDEKIDKNICSKHEDPVKILAKVHDTFGTIVKREMRIANSKRLSSEKIHIDASYHKMSCCRSNPSCSKISSLSSLNDSVFVSIYRRPRFDNFFFNYNKSEHILLI</sequence>
<proteinExistence type="predicted"/>
<gene>
    <name evidence="2" type="ORF">DCHRY22_LOCUS7713</name>
</gene>
<feature type="coiled-coil region" evidence="1">
    <location>
        <begin position="289"/>
        <end position="323"/>
    </location>
</feature>
<keyword evidence="1" id="KW-0175">Coiled coil</keyword>
<name>A0A8J2QPZ5_9NEOP</name>
<evidence type="ECO:0000256" key="1">
    <source>
        <dbReference type="SAM" id="Coils"/>
    </source>
</evidence>